<sequence>MLNHHGIGTMEMHVARGHTPIGTQIHETPLHRGDQSPKVKHLRHWRMKSRWPSPRKQQSPKHPRPLPPPPP</sequence>
<feature type="region of interest" description="Disordered" evidence="1">
    <location>
        <begin position="16"/>
        <end position="71"/>
    </location>
</feature>
<dbReference type="EMBL" id="KE344072">
    <property type="protein sequence ID" value="EXB52666.1"/>
    <property type="molecule type" value="Genomic_DNA"/>
</dbReference>
<evidence type="ECO:0000256" key="1">
    <source>
        <dbReference type="SAM" id="MobiDB-lite"/>
    </source>
</evidence>
<feature type="compositionally biased region" description="Basic residues" evidence="1">
    <location>
        <begin position="38"/>
        <end position="49"/>
    </location>
</feature>
<dbReference type="AlphaFoldDB" id="W9R2I3"/>
<evidence type="ECO:0000313" key="3">
    <source>
        <dbReference type="Proteomes" id="UP000030645"/>
    </source>
</evidence>
<evidence type="ECO:0000313" key="2">
    <source>
        <dbReference type="EMBL" id="EXB52666.1"/>
    </source>
</evidence>
<feature type="compositionally biased region" description="Basic and acidic residues" evidence="1">
    <location>
        <begin position="28"/>
        <end position="37"/>
    </location>
</feature>
<dbReference type="Proteomes" id="UP000030645">
    <property type="component" value="Unassembled WGS sequence"/>
</dbReference>
<protein>
    <submittedName>
        <fullName evidence="2">Uncharacterized protein</fullName>
    </submittedName>
</protein>
<accession>W9R2I3</accession>
<gene>
    <name evidence="2" type="ORF">L484_022443</name>
</gene>
<keyword evidence="3" id="KW-1185">Reference proteome</keyword>
<reference evidence="3" key="1">
    <citation type="submission" date="2013-01" db="EMBL/GenBank/DDBJ databases">
        <title>Draft Genome Sequence of a Mulberry Tree, Morus notabilis C.K. Schneid.</title>
        <authorList>
            <person name="He N."/>
            <person name="Zhao S."/>
        </authorList>
    </citation>
    <scope>NUCLEOTIDE SEQUENCE</scope>
</reference>
<name>W9R2I3_9ROSA</name>
<organism evidence="2 3">
    <name type="scientific">Morus notabilis</name>
    <dbReference type="NCBI Taxonomy" id="981085"/>
    <lineage>
        <taxon>Eukaryota</taxon>
        <taxon>Viridiplantae</taxon>
        <taxon>Streptophyta</taxon>
        <taxon>Embryophyta</taxon>
        <taxon>Tracheophyta</taxon>
        <taxon>Spermatophyta</taxon>
        <taxon>Magnoliopsida</taxon>
        <taxon>eudicotyledons</taxon>
        <taxon>Gunneridae</taxon>
        <taxon>Pentapetalae</taxon>
        <taxon>rosids</taxon>
        <taxon>fabids</taxon>
        <taxon>Rosales</taxon>
        <taxon>Moraceae</taxon>
        <taxon>Moreae</taxon>
        <taxon>Morus</taxon>
    </lineage>
</organism>
<proteinExistence type="predicted"/>